<gene>
    <name evidence="3" type="ORF">S03H2_67388</name>
</gene>
<comment type="caution">
    <text evidence="3">The sequence shown here is derived from an EMBL/GenBank/DDBJ whole genome shotgun (WGS) entry which is preliminary data.</text>
</comment>
<dbReference type="InterPro" id="IPR037103">
    <property type="entry name" value="Tubulin/FtsZ-like_C"/>
</dbReference>
<dbReference type="InterPro" id="IPR008280">
    <property type="entry name" value="Tub_FtsZ_C"/>
</dbReference>
<evidence type="ECO:0000256" key="1">
    <source>
        <dbReference type="ARBA" id="ARBA00022741"/>
    </source>
</evidence>
<dbReference type="EMBL" id="BARU01044110">
    <property type="protein sequence ID" value="GAH76398.1"/>
    <property type="molecule type" value="Genomic_DNA"/>
</dbReference>
<reference evidence="3" key="1">
    <citation type="journal article" date="2014" name="Front. Microbiol.">
        <title>High frequency of phylogenetically diverse reductive dehalogenase-homologous genes in deep subseafloor sedimentary metagenomes.</title>
        <authorList>
            <person name="Kawai M."/>
            <person name="Futagami T."/>
            <person name="Toyoda A."/>
            <person name="Takaki Y."/>
            <person name="Nishi S."/>
            <person name="Hori S."/>
            <person name="Arai W."/>
            <person name="Tsubouchi T."/>
            <person name="Morono Y."/>
            <person name="Uchiyama I."/>
            <person name="Ito T."/>
            <person name="Fujiyama A."/>
            <person name="Inagaki F."/>
            <person name="Takami H."/>
        </authorList>
    </citation>
    <scope>NUCLEOTIDE SEQUENCE</scope>
    <source>
        <strain evidence="3">Expedition CK06-06</strain>
    </source>
</reference>
<dbReference type="SUPFAM" id="SSF55307">
    <property type="entry name" value="Tubulin C-terminal domain-like"/>
    <property type="match status" value="1"/>
</dbReference>
<evidence type="ECO:0008006" key="4">
    <source>
        <dbReference type="Google" id="ProtNLM"/>
    </source>
</evidence>
<sequence>ANIIFGVAQDPDMDNEVRITLVAIPVSIPPVLPIYDHARGHGGMPRSERSY</sequence>
<evidence type="ECO:0000313" key="3">
    <source>
        <dbReference type="EMBL" id="GAH76398.1"/>
    </source>
</evidence>
<accession>X1K2T7</accession>
<dbReference type="Gene3D" id="3.30.1330.20">
    <property type="entry name" value="Tubulin/FtsZ, C-terminal domain"/>
    <property type="match status" value="1"/>
</dbReference>
<name>X1K2T7_9ZZZZ</name>
<organism evidence="3">
    <name type="scientific">marine sediment metagenome</name>
    <dbReference type="NCBI Taxonomy" id="412755"/>
    <lineage>
        <taxon>unclassified sequences</taxon>
        <taxon>metagenomes</taxon>
        <taxon>ecological metagenomes</taxon>
    </lineage>
</organism>
<keyword evidence="2" id="KW-0342">GTP-binding</keyword>
<keyword evidence="1" id="KW-0547">Nucleotide-binding</keyword>
<dbReference type="AlphaFoldDB" id="X1K2T7"/>
<proteinExistence type="predicted"/>
<dbReference type="GO" id="GO:0005525">
    <property type="term" value="F:GTP binding"/>
    <property type="evidence" value="ECO:0007669"/>
    <property type="project" value="UniProtKB-KW"/>
</dbReference>
<protein>
    <recommendedName>
        <fullName evidence="4">Cell division protein FtsZ C-terminal domain-containing protein</fullName>
    </recommendedName>
</protein>
<evidence type="ECO:0000256" key="2">
    <source>
        <dbReference type="ARBA" id="ARBA00023134"/>
    </source>
</evidence>
<feature type="non-terminal residue" evidence="3">
    <location>
        <position position="1"/>
    </location>
</feature>